<dbReference type="Pfam" id="PF06869">
    <property type="entry name" value="DUF1258"/>
    <property type="match status" value="1"/>
</dbReference>
<proteinExistence type="predicted"/>
<dbReference type="PANTHER" id="PTHR33053:SF9">
    <property type="entry name" value="AGAP000105-PA"/>
    <property type="match status" value="1"/>
</dbReference>
<dbReference type="EMBL" id="CAJNOJ010000504">
    <property type="protein sequence ID" value="CAF1470399.1"/>
    <property type="molecule type" value="Genomic_DNA"/>
</dbReference>
<evidence type="ECO:0000313" key="1">
    <source>
        <dbReference type="EMBL" id="CAF1470399.1"/>
    </source>
</evidence>
<name>A0A815R330_ADIRI</name>
<gene>
    <name evidence="1" type="ORF">EDS130_LOCUS40754</name>
</gene>
<dbReference type="PANTHER" id="PTHR33053">
    <property type="entry name" value="PROTEIN, PUTATIVE-RELATED"/>
    <property type="match status" value="1"/>
</dbReference>
<protein>
    <submittedName>
        <fullName evidence="1">Uncharacterized protein</fullName>
    </submittedName>
</protein>
<accession>A0A815R330</accession>
<sequence length="1045" mass="122773">MEQPNATSSNYDHFMIYKRLLKRKQNLRYRKRLLVKFTNPSRTNILNNSDEFFFPSNTFDSQCDESDNGHEADFETKFSLNEFDNDFVDTWSFINFPIIADTDVTSDEFIGEMRHFSNEQKSFVCECHEIISPNRPEQAQQQLLSEIIQFVHQANLNKTTTSSLLSLLRSIRNSKVNEIPKTADNLWRLLNIKFNYQIFYYCSSCFLNLENYQETCGQCKLKHKSNSELYVFSLSDEIKRVVLSNMDVIRWYSSPSHQIAADIVNWKFYRKGSTNQPRLSLLLSTDGKPIIKSKKTQTSVWPILSFLAEIPPPLREHINNILLLGLWHSPTTPPSSLLLNKIVDNIKLLIATGINIAQNDQLIQFSVTVQLFNGDLPARAKVNNMVNHNGYYACSRCLLEGKRCAKPCGRHTLYTWKDFVDNPPKQRTAKHIENCAKQISSSIPKVFGVTGFSSISALMSIPEQSVFDYFHLILEIHFRYLLQHWYNIIKQDSVTLSRIDQYLSEIRYPHSFNRQPRSFDNHNKWKASELRCLMIYTMLPVLVKLRLNAPYCFPGVYISHFLFLFTYVRVLRHFDHRDEIRDMPQFIHVYLRHFADLYECCKELFSVHALIHLWQQVEEHGGLAYHSLYASESCLQVFEKLAHGSVVLGEQMAFWWCIYRQIRSREVHYCSKLLTDEYFIHDNFFDYDGLKNYNQEFILMFNKIFGQFPNSSLKYHARYQRGLITYHSLMYTRRFNSNSYSVCVKNDNDPMKLLFSYGEIVFFFYFNDEPFFFFKRYMRSQKRFSSLVNPIEQIPNWNFYVDKYYKLIRYTSSEFIILPCTAIMYKCIFVLLNDEFSVWTPISFAIILSSCTQTKSMANNSTNSMTPGRMRKVSRLTTNTQPVALAYDDYESDDGGFDENYPVMRDVSLYPHQPRHVSNQSMQAMRKDVNYYTPQLKRKRQEESSLQSFADTFKEQIDTIRLMLKDINQKVDVVHQKEEVLEKKIDVLDKNMSGVISKVNKNPTPCEPPASLEVMANLKLEPISTKYLTADIWFFGQTSDIYQHI</sequence>
<dbReference type="Proteomes" id="UP000663852">
    <property type="component" value="Unassembled WGS sequence"/>
</dbReference>
<dbReference type="AlphaFoldDB" id="A0A815R330"/>
<dbReference type="OrthoDB" id="10053223at2759"/>
<dbReference type="InterPro" id="IPR009667">
    <property type="entry name" value="DUF1258"/>
</dbReference>
<comment type="caution">
    <text evidence="1">The sequence shown here is derived from an EMBL/GenBank/DDBJ whole genome shotgun (WGS) entry which is preliminary data.</text>
</comment>
<evidence type="ECO:0000313" key="2">
    <source>
        <dbReference type="Proteomes" id="UP000663852"/>
    </source>
</evidence>
<organism evidence="1 2">
    <name type="scientific">Adineta ricciae</name>
    <name type="common">Rotifer</name>
    <dbReference type="NCBI Taxonomy" id="249248"/>
    <lineage>
        <taxon>Eukaryota</taxon>
        <taxon>Metazoa</taxon>
        <taxon>Spiralia</taxon>
        <taxon>Gnathifera</taxon>
        <taxon>Rotifera</taxon>
        <taxon>Eurotatoria</taxon>
        <taxon>Bdelloidea</taxon>
        <taxon>Adinetida</taxon>
        <taxon>Adinetidae</taxon>
        <taxon>Adineta</taxon>
    </lineage>
</organism>
<reference evidence="1" key="1">
    <citation type="submission" date="2021-02" db="EMBL/GenBank/DDBJ databases">
        <authorList>
            <person name="Nowell W R."/>
        </authorList>
    </citation>
    <scope>NUCLEOTIDE SEQUENCE</scope>
</reference>